<evidence type="ECO:0000313" key="3">
    <source>
        <dbReference type="WBParaSite" id="MhA1_Contig1437.frz3.gene6"/>
    </source>
</evidence>
<organism evidence="2 3">
    <name type="scientific">Meloidogyne hapla</name>
    <name type="common">Root-knot nematode worm</name>
    <dbReference type="NCBI Taxonomy" id="6305"/>
    <lineage>
        <taxon>Eukaryota</taxon>
        <taxon>Metazoa</taxon>
        <taxon>Ecdysozoa</taxon>
        <taxon>Nematoda</taxon>
        <taxon>Chromadorea</taxon>
        <taxon>Rhabditida</taxon>
        <taxon>Tylenchina</taxon>
        <taxon>Tylenchomorpha</taxon>
        <taxon>Tylenchoidea</taxon>
        <taxon>Meloidogynidae</taxon>
        <taxon>Meloidogyninae</taxon>
        <taxon>Meloidogyne</taxon>
    </lineage>
</organism>
<evidence type="ECO:0000256" key="1">
    <source>
        <dbReference type="SAM" id="Coils"/>
    </source>
</evidence>
<name>A0A1I8B5N9_MELHA</name>
<accession>A0A1I8B5N9</accession>
<sequence length="284" mass="33321">MKKIQLNNQMENLNKENVTIKEENKSKSTQLCTYQKRIIDLATQKNQLSQELEEVTKLKDELLLKVKLVRYMPFKNIINEISNKFTCCVNNCINSNLSDGTCDKKQGFVRINENGIVKYHLADEKVNNKICFYAQHQFTRNLGFCCYFSLFYFEITMIEETKDRNCYAAIDFDDLSPHMFLYNGPASTIFNLREKEKFYRKCSWKDKDVFDCGVVFPGSKEKGAFPYMFFTKNGRRTGSKIYMNEKDEDNLRPCFELLSCSIEINFGSDLAAKPFRYDTLKHKI</sequence>
<dbReference type="InterPro" id="IPR043136">
    <property type="entry name" value="B30.2/SPRY_sf"/>
</dbReference>
<proteinExistence type="predicted"/>
<dbReference type="WBParaSite" id="MhA1_Contig1437.frz3.gene6">
    <property type="protein sequence ID" value="MhA1_Contig1437.frz3.gene6"/>
    <property type="gene ID" value="MhA1_Contig1437.frz3.gene6"/>
</dbReference>
<dbReference type="AlphaFoldDB" id="A0A1I8B5N9"/>
<feature type="coiled-coil region" evidence="1">
    <location>
        <begin position="3"/>
        <end position="65"/>
    </location>
</feature>
<reference evidence="3" key="1">
    <citation type="submission" date="2016-11" db="UniProtKB">
        <authorList>
            <consortium name="WormBaseParasite"/>
        </authorList>
    </citation>
    <scope>IDENTIFICATION</scope>
</reference>
<keyword evidence="2" id="KW-1185">Reference proteome</keyword>
<evidence type="ECO:0000313" key="2">
    <source>
        <dbReference type="Proteomes" id="UP000095281"/>
    </source>
</evidence>
<keyword evidence="1" id="KW-0175">Coiled coil</keyword>
<protein>
    <submittedName>
        <fullName evidence="3">SPRY domain-containing protein</fullName>
    </submittedName>
</protein>
<dbReference type="Gene3D" id="2.60.120.920">
    <property type="match status" value="1"/>
</dbReference>
<dbReference type="Proteomes" id="UP000095281">
    <property type="component" value="Unplaced"/>
</dbReference>